<dbReference type="AlphaFoldDB" id="A0AA42Q3U5"/>
<feature type="domain" description="FecR N-terminal" evidence="3">
    <location>
        <begin position="20"/>
        <end position="60"/>
    </location>
</feature>
<sequence>MNPSSQSTSLHDAAEDIRLQAAAWLVRRADEGWLPEDEQALQLWLNTDASNRQAYAHAQRIWAELGALGQSGLLPEQGAEMVSERKPLLKGIVQRRMLWKGAGAAVFAAGALWMGAGSQIMLAFEADYRTRVGERREVALPDGSRVHLGGDSAVAVRYDTRQRHVALLRGEALFDAKPVEVSGGRDAEKRPFVVAAADGRTRALGTRFIVERLDERTQVTGVFHQVAVSLNHAPQDAVVLSPGQRVSYDRRGMTPVQDLSEDAGQSWERGLLVFERMRLADVVDRLNRYHSSRIVVRDQVLAQRRVSGVFLQSDAPGAVQAIAQELGAQLLQLPGVVVLF</sequence>
<keyword evidence="1" id="KW-1133">Transmembrane helix</keyword>
<gene>
    <name evidence="4" type="ORF">N5D63_21685</name>
</gene>
<evidence type="ECO:0000259" key="3">
    <source>
        <dbReference type="Pfam" id="PF16220"/>
    </source>
</evidence>
<name>A0AA42Q3U5_9BURK</name>
<keyword evidence="1" id="KW-0812">Transmembrane</keyword>
<proteinExistence type="predicted"/>
<feature type="domain" description="FecR protein" evidence="2">
    <location>
        <begin position="127"/>
        <end position="220"/>
    </location>
</feature>
<evidence type="ECO:0000259" key="2">
    <source>
        <dbReference type="Pfam" id="PF04773"/>
    </source>
</evidence>
<dbReference type="RefSeq" id="WP_280009251.1">
    <property type="nucleotide sequence ID" value="NZ_JAOCEK010000025.1"/>
</dbReference>
<feature type="transmembrane region" description="Helical" evidence="1">
    <location>
        <begin position="97"/>
        <end position="116"/>
    </location>
</feature>
<dbReference type="Gene3D" id="2.60.120.1440">
    <property type="match status" value="1"/>
</dbReference>
<dbReference type="Gene3D" id="3.55.50.30">
    <property type="match status" value="1"/>
</dbReference>
<dbReference type="EMBL" id="JAOCEK010000025">
    <property type="protein sequence ID" value="MDH1336763.1"/>
    <property type="molecule type" value="Genomic_DNA"/>
</dbReference>
<accession>A0AA42Q3U5</accession>
<dbReference type="Pfam" id="PF16220">
    <property type="entry name" value="DUF4880"/>
    <property type="match status" value="1"/>
</dbReference>
<evidence type="ECO:0000313" key="5">
    <source>
        <dbReference type="Proteomes" id="UP001161065"/>
    </source>
</evidence>
<dbReference type="Proteomes" id="UP001161065">
    <property type="component" value="Unassembled WGS sequence"/>
</dbReference>
<dbReference type="InterPro" id="IPR006860">
    <property type="entry name" value="FecR"/>
</dbReference>
<evidence type="ECO:0000256" key="1">
    <source>
        <dbReference type="SAM" id="Phobius"/>
    </source>
</evidence>
<dbReference type="InterPro" id="IPR032623">
    <property type="entry name" value="FecR_N"/>
</dbReference>
<dbReference type="Pfam" id="PF04773">
    <property type="entry name" value="FecR"/>
    <property type="match status" value="1"/>
</dbReference>
<dbReference type="GO" id="GO:0016989">
    <property type="term" value="F:sigma factor antagonist activity"/>
    <property type="evidence" value="ECO:0007669"/>
    <property type="project" value="TreeGrafter"/>
</dbReference>
<organism evidence="4 5">
    <name type="scientific">Comamonas thiooxydans</name>
    <dbReference type="NCBI Taxonomy" id="363952"/>
    <lineage>
        <taxon>Bacteria</taxon>
        <taxon>Pseudomonadati</taxon>
        <taxon>Pseudomonadota</taxon>
        <taxon>Betaproteobacteria</taxon>
        <taxon>Burkholderiales</taxon>
        <taxon>Comamonadaceae</taxon>
        <taxon>Comamonas</taxon>
    </lineage>
</organism>
<comment type="caution">
    <text evidence="4">The sequence shown here is derived from an EMBL/GenBank/DDBJ whole genome shotgun (WGS) entry which is preliminary data.</text>
</comment>
<dbReference type="PANTHER" id="PTHR30273">
    <property type="entry name" value="PERIPLASMIC SIGNAL SENSOR AND SIGMA FACTOR ACTIVATOR FECR-RELATED"/>
    <property type="match status" value="1"/>
</dbReference>
<reference evidence="4" key="1">
    <citation type="submission" date="2022-09" db="EMBL/GenBank/DDBJ databases">
        <title>Intensive care unit water sources are persistently colonized with multi-drug resistant bacteria and are the site of extensive horizontal gene transfer of antibiotic resistance genes.</title>
        <authorList>
            <person name="Diorio-Toth L."/>
        </authorList>
    </citation>
    <scope>NUCLEOTIDE SEQUENCE</scope>
    <source>
        <strain evidence="4">GD03832</strain>
    </source>
</reference>
<evidence type="ECO:0000313" key="4">
    <source>
        <dbReference type="EMBL" id="MDH1336763.1"/>
    </source>
</evidence>
<keyword evidence="1" id="KW-0472">Membrane</keyword>
<dbReference type="PIRSF" id="PIRSF018266">
    <property type="entry name" value="FecR"/>
    <property type="match status" value="1"/>
</dbReference>
<dbReference type="PANTHER" id="PTHR30273:SF2">
    <property type="entry name" value="PROTEIN FECR"/>
    <property type="match status" value="1"/>
</dbReference>
<protein>
    <submittedName>
        <fullName evidence="4">FecR domain-containing protein</fullName>
    </submittedName>
</protein>
<dbReference type="InterPro" id="IPR012373">
    <property type="entry name" value="Ferrdict_sens_TM"/>
</dbReference>